<dbReference type="SUPFAM" id="SSF52121">
    <property type="entry name" value="Lumazine synthase"/>
    <property type="match status" value="1"/>
</dbReference>
<organism evidence="8">
    <name type="scientific">Tetraselmis sp. GSL018</name>
    <dbReference type="NCBI Taxonomy" id="582737"/>
    <lineage>
        <taxon>Eukaryota</taxon>
        <taxon>Viridiplantae</taxon>
        <taxon>Chlorophyta</taxon>
        <taxon>core chlorophytes</taxon>
        <taxon>Chlorodendrophyceae</taxon>
        <taxon>Chlorodendrales</taxon>
        <taxon>Chlorodendraceae</taxon>
        <taxon>Tetraselmis</taxon>
    </lineage>
</organism>
<dbReference type="EMBL" id="GBEZ01020526">
    <property type="protein sequence ID" value="JAC66154.1"/>
    <property type="molecule type" value="Transcribed_RNA"/>
</dbReference>
<reference evidence="8" key="1">
    <citation type="submission" date="2014-05" db="EMBL/GenBank/DDBJ databases">
        <title>The transcriptome of the halophilic microalga Tetraselmis sp. GSL018 isolated from the Great Salt Lake, Utah.</title>
        <authorList>
            <person name="Jinkerson R.E."/>
            <person name="D'Adamo S."/>
            <person name="Posewitz M.C."/>
        </authorList>
    </citation>
    <scope>NUCLEOTIDE SEQUENCE</scope>
    <source>
        <strain evidence="8">GSL018</strain>
    </source>
</reference>
<evidence type="ECO:0000256" key="3">
    <source>
        <dbReference type="ARBA" id="ARBA00012664"/>
    </source>
</evidence>
<keyword evidence="5 7" id="KW-0808">Transferase</keyword>
<dbReference type="InterPro" id="IPR002180">
    <property type="entry name" value="LS/RS"/>
</dbReference>
<evidence type="ECO:0000256" key="4">
    <source>
        <dbReference type="ARBA" id="ARBA00022619"/>
    </source>
</evidence>
<evidence type="ECO:0000256" key="2">
    <source>
        <dbReference type="ARBA" id="ARBA00007424"/>
    </source>
</evidence>
<dbReference type="GO" id="GO:0009349">
    <property type="term" value="C:riboflavin synthase complex"/>
    <property type="evidence" value="ECO:0007669"/>
    <property type="project" value="UniProtKB-UniRule"/>
</dbReference>
<evidence type="ECO:0000256" key="5">
    <source>
        <dbReference type="ARBA" id="ARBA00022679"/>
    </source>
</evidence>
<name>A0A061R600_9CHLO</name>
<comment type="function">
    <text evidence="7">Catalyzes the formation of 6,7-dimethyl-8-ribityllumazine by condensation of 5-amino-6-(D-ribitylamino)uracil with 3,4-dihydroxy-2-butanone 4-phosphate. This is the penultimate step in the biosynthesis of riboflavin.</text>
</comment>
<accession>A0A061R600</accession>
<evidence type="ECO:0000256" key="1">
    <source>
        <dbReference type="ARBA" id="ARBA00004917"/>
    </source>
</evidence>
<protein>
    <recommendedName>
        <fullName evidence="3 7">6,7-dimethyl-8-ribityllumazine synthase</fullName>
        <shortName evidence="7">DMRL synthase</shortName>
        <ecNumber evidence="3 7">2.5.1.78</ecNumber>
    </recommendedName>
</protein>
<dbReference type="InterPro" id="IPR036467">
    <property type="entry name" value="LS/RS_sf"/>
</dbReference>
<comment type="similarity">
    <text evidence="2 7">Belongs to the DMRL synthase family.</text>
</comment>
<dbReference type="PANTHER" id="PTHR21058:SF0">
    <property type="entry name" value="6,7-DIMETHYL-8-RIBITYLLUMAZINE SYNTHASE"/>
    <property type="match status" value="1"/>
</dbReference>
<evidence type="ECO:0000256" key="7">
    <source>
        <dbReference type="RuleBase" id="RU003795"/>
    </source>
</evidence>
<dbReference type="InterPro" id="IPR034964">
    <property type="entry name" value="LS"/>
</dbReference>
<evidence type="ECO:0000313" key="8">
    <source>
        <dbReference type="EMBL" id="JAC66154.1"/>
    </source>
</evidence>
<comment type="pathway">
    <text evidence="1 7">Cofactor biosynthesis; riboflavin biosynthesis; riboflavin from 2-hydroxy-3-oxobutyl phosphate and 5-amino-6-(D-ribitylamino)uracil: step 1/2.</text>
</comment>
<keyword evidence="4 7" id="KW-0686">Riboflavin biosynthesis</keyword>
<dbReference type="PANTHER" id="PTHR21058">
    <property type="entry name" value="6,7-DIMETHYL-8-RIBITYLLUMAZINE SYNTHASE DMRL SYNTHASE LUMAZINE SYNTHASE"/>
    <property type="match status" value="1"/>
</dbReference>
<sequence>MLGLNATRGTDFSLTSQGLAPRGPLNIKGARRLLCTKSRGRVSAVEVRLHSTAPRCHALVCSSSSSRVVTVTGETAANFLRIAIVTARFNSLVTKSLLEGCVETLLAHGVQPEDIVSTWVPGSFELGIVATSMAASGKYDAVICLGAIIRGDTSHYDAVVSAAVSGVQTAAAATGIPCIFGVLTTENMEQALDRAGGKAGNIGSNAAMTAIETSTLLRTLKSNGQAA</sequence>
<evidence type="ECO:0000256" key="6">
    <source>
        <dbReference type="ARBA" id="ARBA00048785"/>
    </source>
</evidence>
<proteinExistence type="inferred from homology"/>
<dbReference type="AlphaFoldDB" id="A0A061R600"/>
<dbReference type="EC" id="2.5.1.78" evidence="3 7"/>
<dbReference type="Pfam" id="PF00885">
    <property type="entry name" value="DMRL_synthase"/>
    <property type="match status" value="1"/>
</dbReference>
<comment type="catalytic activity">
    <reaction evidence="6 7">
        <text>(2S)-2-hydroxy-3-oxobutyl phosphate + 5-amino-6-(D-ribitylamino)uracil = 6,7-dimethyl-8-(1-D-ribityl)lumazine + phosphate + 2 H2O + H(+)</text>
        <dbReference type="Rhea" id="RHEA:26152"/>
        <dbReference type="ChEBI" id="CHEBI:15377"/>
        <dbReference type="ChEBI" id="CHEBI:15378"/>
        <dbReference type="ChEBI" id="CHEBI:15934"/>
        <dbReference type="ChEBI" id="CHEBI:43474"/>
        <dbReference type="ChEBI" id="CHEBI:58201"/>
        <dbReference type="ChEBI" id="CHEBI:58830"/>
        <dbReference type="EC" id="2.5.1.78"/>
    </reaction>
</comment>
<dbReference type="CDD" id="cd09209">
    <property type="entry name" value="Lumazine_synthase-I"/>
    <property type="match status" value="1"/>
</dbReference>
<gene>
    <name evidence="8" type="primary">RIBH</name>
    <name evidence="8" type="ORF">TSPGSL018_14368</name>
</gene>
<dbReference type="UniPathway" id="UPA00275">
    <property type="reaction ID" value="UER00404"/>
</dbReference>
<dbReference type="HAMAP" id="MF_00178">
    <property type="entry name" value="Lumazine_synth"/>
    <property type="match status" value="1"/>
</dbReference>
<dbReference type="GO" id="GO:0000906">
    <property type="term" value="F:6,7-dimethyl-8-ribityllumazine synthase activity"/>
    <property type="evidence" value="ECO:0007669"/>
    <property type="project" value="UniProtKB-EC"/>
</dbReference>
<dbReference type="Gene3D" id="3.40.50.960">
    <property type="entry name" value="Lumazine/riboflavin synthase"/>
    <property type="match status" value="1"/>
</dbReference>
<dbReference type="GO" id="GO:0009231">
    <property type="term" value="P:riboflavin biosynthetic process"/>
    <property type="evidence" value="ECO:0007669"/>
    <property type="project" value="UniProtKB-UniPathway"/>
</dbReference>
<dbReference type="NCBIfam" id="TIGR00114">
    <property type="entry name" value="lumazine-synth"/>
    <property type="match status" value="1"/>
</dbReference>